<dbReference type="Pfam" id="PF12372">
    <property type="entry name" value="Htt_N-HEAT"/>
    <property type="match status" value="1"/>
</dbReference>
<accession>A0A1I8F2V6</accession>
<dbReference type="PANTHER" id="PTHR10170">
    <property type="entry name" value="HUNTINGTON DISEASE PROTEIN"/>
    <property type="match status" value="1"/>
</dbReference>
<dbReference type="WBParaSite" id="maker-unitig_16805-snap-gene-0.2-mRNA-1">
    <property type="protein sequence ID" value="maker-unitig_16805-snap-gene-0.2-mRNA-1"/>
    <property type="gene ID" value="maker-unitig_16805-snap-gene-0.2"/>
</dbReference>
<protein>
    <submittedName>
        <fullName evidence="2">HECT domain-containing protein</fullName>
    </submittedName>
</protein>
<dbReference type="Proteomes" id="UP000095280">
    <property type="component" value="Unplaced"/>
</dbReference>
<proteinExistence type="predicted"/>
<evidence type="ECO:0000313" key="1">
    <source>
        <dbReference type="Proteomes" id="UP000095280"/>
    </source>
</evidence>
<sequence>HRAVRKYRNEASKRRPQIGRLLRLQLQTTPLEGRPALKAPLKLHGDVLLHRLRHEANTETRSRDLCPPDQLPALAELVLALITYFRVLSNRYLLPGNAAGVFHDERAVKVHLKMDAIGCLARLVSWEPALLRRPVLPNSPQRADDVLLLLNHSDAQLVGRTAQLLCSYLAASVAANNISRAEADTEIGRLLALIDPGTPLVAKEVVGALSACLPQLGIRFPALLDRIARAAARALNSSYALLTAELCSLLSGLPFYLLPDDLRPWYLDTGVGLLGHADRQVQSAACQLLVRAAGTLQDPTSPAALSVCQQQQQQHHGAASKCISDKADQLNWPLLPAYPACLAAFWLNCTLIRAFMAGAASLLHRLTLAYPPVSHPAEWRVAPLAPVTAERWQSFAKAWPTGPGPQQPPELLHYCVQLLSLPLPLQTHSDLLAAVANLCLTIIPKRPGQPWLIAPLPDLCSALLHHLLRLLTAFQLAVATVHHSSSSASPAKQQRLGRPGSGVAATAAAASVVHHQTAADSASLSVSSGAKQPDVASGVGVVAGISLGLTASDDRHHHHQHPHHAQHHQHQHYARLQESVRKAYRSYRTSAESVSGAAGDARICQLARSALDCLAALLNGAH</sequence>
<dbReference type="InterPro" id="IPR016024">
    <property type="entry name" value="ARM-type_fold"/>
</dbReference>
<keyword evidence="1" id="KW-1185">Reference proteome</keyword>
<organism evidence="1 2">
    <name type="scientific">Macrostomum lignano</name>
    <dbReference type="NCBI Taxonomy" id="282301"/>
    <lineage>
        <taxon>Eukaryota</taxon>
        <taxon>Metazoa</taxon>
        <taxon>Spiralia</taxon>
        <taxon>Lophotrochozoa</taxon>
        <taxon>Platyhelminthes</taxon>
        <taxon>Rhabditophora</taxon>
        <taxon>Macrostomorpha</taxon>
        <taxon>Macrostomida</taxon>
        <taxon>Macrostomidae</taxon>
        <taxon>Macrostomum</taxon>
    </lineage>
</organism>
<dbReference type="SUPFAM" id="SSF48371">
    <property type="entry name" value="ARM repeat"/>
    <property type="match status" value="1"/>
</dbReference>
<dbReference type="PANTHER" id="PTHR10170:SF10">
    <property type="entry name" value="HUNTINGTIN"/>
    <property type="match status" value="1"/>
</dbReference>
<dbReference type="InterPro" id="IPR028426">
    <property type="entry name" value="Huntingtin_fam"/>
</dbReference>
<dbReference type="AlphaFoldDB" id="A0A1I8F2V6"/>
<reference evidence="2" key="1">
    <citation type="submission" date="2016-11" db="UniProtKB">
        <authorList>
            <consortium name="WormBaseParasite"/>
        </authorList>
    </citation>
    <scope>IDENTIFICATION</scope>
</reference>
<name>A0A1I8F2V6_9PLAT</name>
<dbReference type="GO" id="GO:0005737">
    <property type="term" value="C:cytoplasm"/>
    <property type="evidence" value="ECO:0007669"/>
    <property type="project" value="TreeGrafter"/>
</dbReference>
<dbReference type="InterPro" id="IPR024613">
    <property type="entry name" value="Huntingtin_N_HEAT_rpt-2"/>
</dbReference>
<evidence type="ECO:0000313" key="2">
    <source>
        <dbReference type="WBParaSite" id="maker-unitig_16805-snap-gene-0.2-mRNA-1"/>
    </source>
</evidence>